<dbReference type="EMBL" id="CP077715">
    <property type="protein sequence ID" value="QXJ32995.1"/>
    <property type="molecule type" value="Genomic_DNA"/>
</dbReference>
<reference evidence="1" key="1">
    <citation type="journal article" date="2021" name="Environ. Microbiol.">
        <title>New insights into the diversity and evolution of the archaeal mobilome from three complete genomes of Saccharolobus shibatae.</title>
        <authorList>
            <person name="Medvedeva S."/>
            <person name="Brandt D."/>
            <person name="Cvirkaite-Krupovic V."/>
            <person name="Liu Y."/>
            <person name="Severinov K."/>
            <person name="Ishino S."/>
            <person name="Ishino Y."/>
            <person name="Prangishvili D."/>
            <person name="Kalinowski J."/>
            <person name="Krupovic M."/>
        </authorList>
    </citation>
    <scope>NUCLEOTIDE SEQUENCE</scope>
    <source>
        <strain evidence="1">BEU9</strain>
    </source>
</reference>
<name>A0A8F5BX49_9CREN</name>
<protein>
    <recommendedName>
        <fullName evidence="3">Polymerase nucleotidyl transferase domain-containing protein</fullName>
    </recommendedName>
</protein>
<evidence type="ECO:0000313" key="1">
    <source>
        <dbReference type="EMBL" id="QXJ32995.1"/>
    </source>
</evidence>
<proteinExistence type="predicted"/>
<evidence type="ECO:0000313" key="2">
    <source>
        <dbReference type="Proteomes" id="UP000693941"/>
    </source>
</evidence>
<dbReference type="AlphaFoldDB" id="A0A8F5BX49"/>
<dbReference type="RefSeq" id="WP_218260875.1">
    <property type="nucleotide sequence ID" value="NZ_CP077715.1"/>
</dbReference>
<evidence type="ECO:0008006" key="3">
    <source>
        <dbReference type="Google" id="ProtNLM"/>
    </source>
</evidence>
<sequence>MLPENCGILLSLSNDISAIVGDNSASLILFGSSLDKGCNKESDIDLLLLVHDNVFKEGLFRGISEVIKQYEANGYVLSLNLLPVSDFIKKLVQGDSFAVKIVNTGYPITGVNLYSSLKKLAEKLPVAQNKEQLINNVVSMVNDAGAILEASKRDLFIVCGNLKSAMGYVLTLTTGIEDPEVAVNKADREVSEIYLALKGYCKQALRGHLPPSVLEDILRRVRETVKVLEKFL</sequence>
<dbReference type="Proteomes" id="UP000693941">
    <property type="component" value="Chromosome"/>
</dbReference>
<dbReference type="GeneID" id="65561069"/>
<gene>
    <name evidence="1" type="ORF">J5U21_02655</name>
</gene>
<organism evidence="1 2">
    <name type="scientific">Saccharolobus shibatae</name>
    <dbReference type="NCBI Taxonomy" id="2286"/>
    <lineage>
        <taxon>Archaea</taxon>
        <taxon>Thermoproteota</taxon>
        <taxon>Thermoprotei</taxon>
        <taxon>Sulfolobales</taxon>
        <taxon>Sulfolobaceae</taxon>
        <taxon>Saccharolobus</taxon>
    </lineage>
</organism>
<accession>A0A8F5BX49</accession>